<dbReference type="InterPro" id="IPR004103">
    <property type="entry name" value="Lyase_8_C"/>
</dbReference>
<dbReference type="SUPFAM" id="SSF48230">
    <property type="entry name" value="Chondroitin AC/alginate lyase"/>
    <property type="match status" value="1"/>
</dbReference>
<dbReference type="Proteomes" id="UP000029227">
    <property type="component" value="Unassembled WGS sequence"/>
</dbReference>
<gene>
    <name evidence="8" type="ORF">JCM19237_1816</name>
</gene>
<keyword evidence="3 8" id="KW-0456">Lyase</keyword>
<evidence type="ECO:0000256" key="1">
    <source>
        <dbReference type="ARBA" id="ARBA00006699"/>
    </source>
</evidence>
<organism evidence="8 9">
    <name type="scientific">Photobacterium aphoticum</name>
    <dbReference type="NCBI Taxonomy" id="754436"/>
    <lineage>
        <taxon>Bacteria</taxon>
        <taxon>Pseudomonadati</taxon>
        <taxon>Pseudomonadota</taxon>
        <taxon>Gammaproteobacteria</taxon>
        <taxon>Vibrionales</taxon>
        <taxon>Vibrionaceae</taxon>
        <taxon>Photobacterium</taxon>
    </lineage>
</organism>
<feature type="active site" evidence="4">
    <location>
        <position position="263"/>
    </location>
</feature>
<name>A0A090QTD1_9GAMM</name>
<dbReference type="InterPro" id="IPR014718">
    <property type="entry name" value="GH-type_carb-bd"/>
</dbReference>
<evidence type="ECO:0000259" key="7">
    <source>
        <dbReference type="Pfam" id="PF08124"/>
    </source>
</evidence>
<dbReference type="Gene3D" id="2.70.98.10">
    <property type="match status" value="1"/>
</dbReference>
<dbReference type="InterPro" id="IPR011013">
    <property type="entry name" value="Gal_mutarotase_sf_dom"/>
</dbReference>
<feature type="domain" description="Polysaccharide lyase 8 N-terminal alpha-helical" evidence="7">
    <location>
        <begin position="47"/>
        <end position="366"/>
    </location>
</feature>
<feature type="domain" description="Polysaccharide lyase family 8 C-terminal" evidence="6">
    <location>
        <begin position="707"/>
        <end position="771"/>
    </location>
</feature>
<dbReference type="Pfam" id="PF02884">
    <property type="entry name" value="Lyase_8_C"/>
    <property type="match status" value="1"/>
</dbReference>
<evidence type="ECO:0000313" key="8">
    <source>
        <dbReference type="EMBL" id="GAL06171.1"/>
    </source>
</evidence>
<dbReference type="GO" id="GO:0005576">
    <property type="term" value="C:extracellular region"/>
    <property type="evidence" value="ECO:0007669"/>
    <property type="project" value="InterPro"/>
</dbReference>
<accession>A0A090QTD1</accession>
<dbReference type="Pfam" id="PF02278">
    <property type="entry name" value="Lyase_8"/>
    <property type="match status" value="1"/>
</dbReference>
<dbReference type="PANTHER" id="PTHR38481:SF1">
    <property type="entry name" value="HYALURONATE LYASE"/>
    <property type="match status" value="1"/>
</dbReference>
<feature type="active site" evidence="4">
    <location>
        <position position="272"/>
    </location>
</feature>
<evidence type="ECO:0000313" key="9">
    <source>
        <dbReference type="Proteomes" id="UP000029227"/>
    </source>
</evidence>
<feature type="active site" evidence="4">
    <location>
        <position position="326"/>
    </location>
</feature>
<evidence type="ECO:0000259" key="6">
    <source>
        <dbReference type="Pfam" id="PF02884"/>
    </source>
</evidence>
<dbReference type="eggNOG" id="COG5492">
    <property type="taxonomic scope" value="Bacteria"/>
</dbReference>
<dbReference type="SUPFAM" id="SSF74650">
    <property type="entry name" value="Galactose mutarotase-like"/>
    <property type="match status" value="1"/>
</dbReference>
<dbReference type="InterPro" id="IPR012970">
    <property type="entry name" value="Lyase_8_alpha_N"/>
</dbReference>
<dbReference type="STRING" id="754436.JCM19237_1816"/>
<sequence length="793" mass="88174">MTNTISQGDMVKFKGEPAEFDVIVPTVEIDYGLAVKNWASLWTPPNTTDEQYQLMIEAKLDTAAASYEGFTKDNAEYLWADQKLYKDYGDGQTVNAMATKTSFARLRDLAVAYTLNDPTFTTDAVLADILFGMEFLLKDFYNAELIPHKKDNWHEWEIGTPKIIHDIASLIYEHVPAEMMQDIIDASRAQLPDPTKQYAGNSPHNDITNTGANRVDTSMVVLQRGIFEKNDAEIQRALDAMPIVLEPVTTKDGFYADGSFIQHQDIPYIGTYGMILLSNISRIMVMLDDTGISLDDERYKLVDEYLFSAVAPFLFKGQMMESVSGRAIARGWSQNKGEGRGALSVLLRYYDSREGEVKQRLGALIKEQLQTDTDAFFTKATDFKVLDVAERILNDTAVVAKGEMEGNFLFHNMDRMVHRGDNFALSVSLHSNRIGNYECGANNTENTRGWYTADGMVHLYDADHNQFTDWYPLVDQRKMQGATTTGENIGNCTGRNTYGNKKADMKWVGGTSNGEFGVIAADFFNSSQGVTNGKFYATSAKKSYFAFDDEIVMVGSDIRSDRNNSWSVATHVENRKLKEGGVNKIHVDGQLWSPSIPAIGASPDNVTTDATKTYHVEGNVPGSQLGVYLPNANKFKVGIFARQGNWAELYPLNSSKMETTYVSGHVLQTWFPHDTTADNASEYAYVMLPTHDAAQTVEYGNNPDVEIAAQTADLHVVVEKTQNAIAANAFSVEPQTSAYVETVGELSVLMVREGGVAKVWVSQPTRSNEPVKVKFPQAAGETLQDDKDNRVEW</sequence>
<evidence type="ECO:0000256" key="3">
    <source>
        <dbReference type="ARBA" id="ARBA00023239"/>
    </source>
</evidence>
<evidence type="ECO:0000259" key="5">
    <source>
        <dbReference type="Pfam" id="PF02278"/>
    </source>
</evidence>
<evidence type="ECO:0000256" key="2">
    <source>
        <dbReference type="ARBA" id="ARBA00022729"/>
    </source>
</evidence>
<dbReference type="Pfam" id="PF08124">
    <property type="entry name" value="Lyase_8_N"/>
    <property type="match status" value="1"/>
</dbReference>
<dbReference type="InterPro" id="IPR003159">
    <property type="entry name" value="Lyase_8_central_dom"/>
</dbReference>
<comment type="caution">
    <text evidence="8">The sequence shown here is derived from an EMBL/GenBank/DDBJ whole genome shotgun (WGS) entry which is preliminary data.</text>
</comment>
<dbReference type="GO" id="GO:0030246">
    <property type="term" value="F:carbohydrate binding"/>
    <property type="evidence" value="ECO:0007669"/>
    <property type="project" value="InterPro"/>
</dbReference>
<dbReference type="InterPro" id="IPR008929">
    <property type="entry name" value="Chondroitin_lyas"/>
</dbReference>
<dbReference type="AlphaFoldDB" id="A0A090QTD1"/>
<dbReference type="InterPro" id="IPR011071">
    <property type="entry name" value="Lyase_8-like_C"/>
</dbReference>
<keyword evidence="2" id="KW-0732">Signal</keyword>
<protein>
    <submittedName>
        <fullName evidence="8">Hyaluronate lyase</fullName>
    </submittedName>
</protein>
<evidence type="ECO:0000256" key="4">
    <source>
        <dbReference type="PIRSR" id="PIRSR638970-1"/>
    </source>
</evidence>
<dbReference type="PANTHER" id="PTHR38481">
    <property type="entry name" value="HYALURONATE LYASE"/>
    <property type="match status" value="1"/>
</dbReference>
<feature type="domain" description="Polysaccharide lyase family 8 central" evidence="5">
    <location>
        <begin position="409"/>
        <end position="691"/>
    </location>
</feature>
<dbReference type="EMBL" id="BBMN01000010">
    <property type="protein sequence ID" value="GAL06171.1"/>
    <property type="molecule type" value="Genomic_DNA"/>
</dbReference>
<dbReference type="GO" id="GO:0005975">
    <property type="term" value="P:carbohydrate metabolic process"/>
    <property type="evidence" value="ECO:0007669"/>
    <property type="project" value="InterPro"/>
</dbReference>
<dbReference type="Gene3D" id="2.60.220.10">
    <property type="entry name" value="Polysaccharide lyase family 8-like, C-terminal"/>
    <property type="match status" value="1"/>
</dbReference>
<dbReference type="GO" id="GO:0016837">
    <property type="term" value="F:carbon-oxygen lyase activity, acting on polysaccharides"/>
    <property type="evidence" value="ECO:0007669"/>
    <property type="project" value="UniProtKB-ARBA"/>
</dbReference>
<proteinExistence type="inferred from homology"/>
<comment type="similarity">
    <text evidence="1">Belongs to the polysaccharide lyase 8 family.</text>
</comment>
<dbReference type="SUPFAM" id="SSF49863">
    <property type="entry name" value="Hyaluronate lyase-like, C-terminal domain"/>
    <property type="match status" value="1"/>
</dbReference>
<dbReference type="CDD" id="cd01083">
    <property type="entry name" value="GAG_Lyase"/>
    <property type="match status" value="1"/>
</dbReference>
<dbReference type="Gene3D" id="1.50.10.100">
    <property type="entry name" value="Chondroitin AC/alginate lyase"/>
    <property type="match status" value="1"/>
</dbReference>
<reference evidence="8 9" key="1">
    <citation type="journal article" date="2014" name="Genome Announc.">
        <title>Draft Genome Sequences of Two Vibrionaceae Species, Vibrio ponticus C121 and Photobacterium aphoticum C119, Isolated as Coral Reef Microbiota.</title>
        <authorList>
            <person name="Al-saari N."/>
            <person name="Meirelles P.M."/>
            <person name="Mino S."/>
            <person name="Suda W."/>
            <person name="Oshima K."/>
            <person name="Hattori M."/>
            <person name="Ohkuma M."/>
            <person name="Thompson F.L."/>
            <person name="Gomez-Gil B."/>
            <person name="Sawabe T."/>
            <person name="Sawabe T."/>
        </authorList>
    </citation>
    <scope>NUCLEOTIDE SEQUENCE [LARGE SCALE GENOMIC DNA]</scope>
    <source>
        <strain evidence="8 9">JCM 19237</strain>
    </source>
</reference>
<dbReference type="InterPro" id="IPR038970">
    <property type="entry name" value="Lyase_8"/>
</dbReference>